<evidence type="ECO:0000256" key="6">
    <source>
        <dbReference type="SAM" id="Phobius"/>
    </source>
</evidence>
<proteinExistence type="inferred from homology"/>
<reference evidence="7 8" key="1">
    <citation type="submission" date="2018-10" db="EMBL/GenBank/DDBJ databases">
        <title>Corynebacterium macginleyi genome sequencing and assembly of the type strain and two clinical samples.</title>
        <authorList>
            <person name="Bernier A.-M."/>
            <person name="Bernard K."/>
        </authorList>
    </citation>
    <scope>NUCLEOTIDE SEQUENCE [LARGE SCALE GENOMIC DNA]</scope>
    <source>
        <strain evidence="7 8">NML 120205</strain>
    </source>
</reference>
<dbReference type="NCBIfam" id="TIGR03718">
    <property type="entry name" value="R_switched_Alx"/>
    <property type="match status" value="1"/>
</dbReference>
<dbReference type="Proteomes" id="UP000270649">
    <property type="component" value="Unassembled WGS sequence"/>
</dbReference>
<keyword evidence="5 6" id="KW-0472">Membrane</keyword>
<comment type="similarity">
    <text evidence="2">Belongs to the TerC family.</text>
</comment>
<feature type="transmembrane region" description="Helical" evidence="6">
    <location>
        <begin position="302"/>
        <end position="324"/>
    </location>
</feature>
<evidence type="ECO:0000313" key="8">
    <source>
        <dbReference type="Proteomes" id="UP000270649"/>
    </source>
</evidence>
<protein>
    <submittedName>
        <fullName evidence="7">TerC family protein</fullName>
    </submittedName>
</protein>
<comment type="caution">
    <text evidence="7">The sequence shown here is derived from an EMBL/GenBank/DDBJ whole genome shotgun (WGS) entry which is preliminary data.</text>
</comment>
<keyword evidence="3 6" id="KW-0812">Transmembrane</keyword>
<evidence type="ECO:0000256" key="5">
    <source>
        <dbReference type="ARBA" id="ARBA00023136"/>
    </source>
</evidence>
<dbReference type="InterPro" id="IPR005496">
    <property type="entry name" value="Integral_membrane_TerC"/>
</dbReference>
<feature type="transmembrane region" description="Helical" evidence="6">
    <location>
        <begin position="197"/>
        <end position="218"/>
    </location>
</feature>
<comment type="subcellular location">
    <subcellularLocation>
        <location evidence="1">Membrane</location>
        <topology evidence="1">Multi-pass membrane protein</topology>
    </subcellularLocation>
</comment>
<dbReference type="InterPro" id="IPR022369">
    <property type="entry name" value="Integral_membrane_TerC_rswitch"/>
</dbReference>
<feature type="transmembrane region" description="Helical" evidence="6">
    <location>
        <begin position="39"/>
        <end position="60"/>
    </location>
</feature>
<feature type="transmembrane region" description="Helical" evidence="6">
    <location>
        <begin position="6"/>
        <end position="27"/>
    </location>
</feature>
<dbReference type="EMBL" id="REGC01000001">
    <property type="protein sequence ID" value="RMB64328.1"/>
    <property type="molecule type" value="Genomic_DNA"/>
</dbReference>
<name>A0A3M0GJ79_9CORY</name>
<evidence type="ECO:0000256" key="4">
    <source>
        <dbReference type="ARBA" id="ARBA00022989"/>
    </source>
</evidence>
<evidence type="ECO:0000256" key="3">
    <source>
        <dbReference type="ARBA" id="ARBA00022692"/>
    </source>
</evidence>
<evidence type="ECO:0000256" key="2">
    <source>
        <dbReference type="ARBA" id="ARBA00007511"/>
    </source>
</evidence>
<evidence type="ECO:0000256" key="1">
    <source>
        <dbReference type="ARBA" id="ARBA00004141"/>
    </source>
</evidence>
<sequence>MNVPLWVWLVTGAVILAFFIFDFYSHVRSPHEPTLKESGLWTLFYIAVAVVFGGGVWAVWGHEQGIQFFTGYVTEQALSVDNLFVFALIMGSFKIPRKYQQKVLLIGIILALAFRLIFILLGAAVIAAWSDIFYFFAIFLVYTAIKLIIDEIRDTPDTNPNDMAIIKLVRKAVDVTPHYHGDKLTHRVDDGSKKGKFAFTPLFVALVSIGLIDLMFAFDSIPAIYGITSEAFLVFTTNAFALMGLRQMYFLIDGLLDRLVYLPYGLGIILGFIGVKLLFHALHENNLPFINGGDNVESVMEISTIGSLVVIVGVLVITILASVIKNMRDKTQGVVAVSHNHYDWDEEGNKIVRNTRGDYLGRAEELPTEDLPK</sequence>
<accession>A0A3M0GJ79</accession>
<keyword evidence="4 6" id="KW-1133">Transmembrane helix</keyword>
<dbReference type="Pfam" id="PF03741">
    <property type="entry name" value="TerC"/>
    <property type="match status" value="1"/>
</dbReference>
<feature type="transmembrane region" description="Helical" evidence="6">
    <location>
        <begin position="66"/>
        <end position="91"/>
    </location>
</feature>
<dbReference type="PANTHER" id="PTHR30238">
    <property type="entry name" value="MEMBRANE BOUND PREDICTED REDOX MODULATOR"/>
    <property type="match status" value="1"/>
</dbReference>
<feature type="transmembrane region" description="Helical" evidence="6">
    <location>
        <begin position="132"/>
        <end position="149"/>
    </location>
</feature>
<dbReference type="RefSeq" id="WP_121927205.1">
    <property type="nucleotide sequence ID" value="NZ_CP068291.1"/>
</dbReference>
<evidence type="ECO:0000313" key="7">
    <source>
        <dbReference type="EMBL" id="RMB64328.1"/>
    </source>
</evidence>
<feature type="transmembrane region" description="Helical" evidence="6">
    <location>
        <begin position="224"/>
        <end position="249"/>
    </location>
</feature>
<feature type="transmembrane region" description="Helical" evidence="6">
    <location>
        <begin position="261"/>
        <end position="282"/>
    </location>
</feature>
<feature type="transmembrane region" description="Helical" evidence="6">
    <location>
        <begin position="103"/>
        <end position="126"/>
    </location>
</feature>
<dbReference type="AlphaFoldDB" id="A0A3M0GJ79"/>
<dbReference type="GO" id="GO:0016020">
    <property type="term" value="C:membrane"/>
    <property type="evidence" value="ECO:0007669"/>
    <property type="project" value="UniProtKB-SubCell"/>
</dbReference>
<dbReference type="PANTHER" id="PTHR30238:SF0">
    <property type="entry name" value="THYLAKOID MEMBRANE PROTEIN TERC, CHLOROPLASTIC"/>
    <property type="match status" value="1"/>
</dbReference>
<gene>
    <name evidence="7" type="ORF">D9543_00655</name>
</gene>
<organism evidence="7 8">
    <name type="scientific">Corynebacterium macginleyi</name>
    <dbReference type="NCBI Taxonomy" id="38290"/>
    <lineage>
        <taxon>Bacteria</taxon>
        <taxon>Bacillati</taxon>
        <taxon>Actinomycetota</taxon>
        <taxon>Actinomycetes</taxon>
        <taxon>Mycobacteriales</taxon>
        <taxon>Corynebacteriaceae</taxon>
        <taxon>Corynebacterium</taxon>
    </lineage>
</organism>